<protein>
    <submittedName>
        <fullName evidence="1">Uncharacterized protein</fullName>
    </submittedName>
</protein>
<dbReference type="EMBL" id="HBIM01005175">
    <property type="protein sequence ID" value="CAE0406552.1"/>
    <property type="molecule type" value="Transcribed_RNA"/>
</dbReference>
<name>A0A7S3L1Z7_9STRA</name>
<evidence type="ECO:0000313" key="1">
    <source>
        <dbReference type="EMBL" id="CAE0406552.1"/>
    </source>
</evidence>
<reference evidence="1" key="1">
    <citation type="submission" date="2021-01" db="EMBL/GenBank/DDBJ databases">
        <authorList>
            <person name="Corre E."/>
            <person name="Pelletier E."/>
            <person name="Niang G."/>
            <person name="Scheremetjew M."/>
            <person name="Finn R."/>
            <person name="Kale V."/>
            <person name="Holt S."/>
            <person name="Cochrane G."/>
            <person name="Meng A."/>
            <person name="Brown T."/>
            <person name="Cohen L."/>
        </authorList>
    </citation>
    <scope>NUCLEOTIDE SEQUENCE</scope>
    <source>
        <strain evidence="1">CCMP127</strain>
    </source>
</reference>
<gene>
    <name evidence="1" type="ORF">ACOF00016_LOCUS4416</name>
</gene>
<dbReference type="AlphaFoldDB" id="A0A7S3L1Z7"/>
<sequence>MWMRARISMNTASEDCLRIRRSIAALPDYDDDQDNNKKGQMDPCSLALRELACGMAGIMSLDSSSSSNNNNRSTKNDNLDTTTAAVFVRIVCASSYKARDPMYHTDKAPLRGYVTLHGPGTDFLTRNMASPLEYVSLRSLGRVLPGKPSEDVRSANPLEFIIMKGDYYYSYHQQPNMVMDRRYACMHRSPPAHDGSGRRVIVSFDLADGTDDREWYEIHKKREWRSGMTQRKSHLVA</sequence>
<dbReference type="InterPro" id="IPR014955">
    <property type="entry name" value="DUF1826"/>
</dbReference>
<organism evidence="1">
    <name type="scientific">Amphora coffeiformis</name>
    <dbReference type="NCBI Taxonomy" id="265554"/>
    <lineage>
        <taxon>Eukaryota</taxon>
        <taxon>Sar</taxon>
        <taxon>Stramenopiles</taxon>
        <taxon>Ochrophyta</taxon>
        <taxon>Bacillariophyta</taxon>
        <taxon>Bacillariophyceae</taxon>
        <taxon>Bacillariophycidae</taxon>
        <taxon>Thalassiophysales</taxon>
        <taxon>Catenulaceae</taxon>
        <taxon>Amphora</taxon>
    </lineage>
</organism>
<accession>A0A7S3L1Z7</accession>
<dbReference type="Pfam" id="PF08856">
    <property type="entry name" value="DUF1826"/>
    <property type="match status" value="1"/>
</dbReference>
<proteinExistence type="predicted"/>